<feature type="non-terminal residue" evidence="1">
    <location>
        <position position="211"/>
    </location>
</feature>
<comment type="caution">
    <text evidence="1">The sequence shown here is derived from an EMBL/GenBank/DDBJ whole genome shotgun (WGS) entry which is preliminary data.</text>
</comment>
<gene>
    <name evidence="1" type="ORF">Tci_582063</name>
</gene>
<name>A0A699J4P4_TANCI</name>
<sequence>MVGQLIQKKEEEKQIEEEQAANAQYWKIPACYDDDDVDYAFAITSNEPDNSLSMGDEHLNTISATKSDEFIKSSVENLVPIPSEPEGENECDMPACENYKYPLLDTRLRFGIAFCVLRFGVAFCLIEDLIAFCLGEALPDSKLHCVLSQLQVAFCHKTVAFCLKTVAFCLKTHCVLSKNSLRFVSKPVAFCVKIHCVSPQNSLRFASGTIA</sequence>
<dbReference type="EMBL" id="BKCJ010368980">
    <property type="protein sequence ID" value="GFA10091.1"/>
    <property type="molecule type" value="Genomic_DNA"/>
</dbReference>
<dbReference type="AlphaFoldDB" id="A0A699J4P4"/>
<proteinExistence type="predicted"/>
<organism evidence="1">
    <name type="scientific">Tanacetum cinerariifolium</name>
    <name type="common">Dalmatian daisy</name>
    <name type="synonym">Chrysanthemum cinerariifolium</name>
    <dbReference type="NCBI Taxonomy" id="118510"/>
    <lineage>
        <taxon>Eukaryota</taxon>
        <taxon>Viridiplantae</taxon>
        <taxon>Streptophyta</taxon>
        <taxon>Embryophyta</taxon>
        <taxon>Tracheophyta</taxon>
        <taxon>Spermatophyta</taxon>
        <taxon>Magnoliopsida</taxon>
        <taxon>eudicotyledons</taxon>
        <taxon>Gunneridae</taxon>
        <taxon>Pentapetalae</taxon>
        <taxon>asterids</taxon>
        <taxon>campanulids</taxon>
        <taxon>Asterales</taxon>
        <taxon>Asteraceae</taxon>
        <taxon>Asteroideae</taxon>
        <taxon>Anthemideae</taxon>
        <taxon>Anthemidinae</taxon>
        <taxon>Tanacetum</taxon>
    </lineage>
</organism>
<accession>A0A699J4P4</accession>
<protein>
    <submittedName>
        <fullName evidence="1">Uncharacterized protein</fullName>
    </submittedName>
</protein>
<reference evidence="1" key="1">
    <citation type="journal article" date="2019" name="Sci. Rep.">
        <title>Draft genome of Tanacetum cinerariifolium, the natural source of mosquito coil.</title>
        <authorList>
            <person name="Yamashiro T."/>
            <person name="Shiraishi A."/>
            <person name="Satake H."/>
            <person name="Nakayama K."/>
        </authorList>
    </citation>
    <scope>NUCLEOTIDE SEQUENCE</scope>
</reference>
<evidence type="ECO:0000313" key="1">
    <source>
        <dbReference type="EMBL" id="GFA10091.1"/>
    </source>
</evidence>